<proteinExistence type="predicted"/>
<accession>A0AC61RG72</accession>
<reference evidence="1" key="1">
    <citation type="submission" date="2019-04" db="EMBL/GenBank/DDBJ databases">
        <title>Microbes associate with the intestines of laboratory mice.</title>
        <authorList>
            <person name="Navarre W."/>
            <person name="Wong E."/>
            <person name="Huang K."/>
            <person name="Tropini C."/>
            <person name="Ng K."/>
            <person name="Yu B."/>
        </authorList>
    </citation>
    <scope>NUCLEOTIDE SEQUENCE</scope>
    <source>
        <strain evidence="1">NM04_E33</strain>
    </source>
</reference>
<protein>
    <submittedName>
        <fullName evidence="1">DNA repair protein RecN</fullName>
    </submittedName>
</protein>
<dbReference type="EMBL" id="SRYB01000013">
    <property type="protein sequence ID" value="TGY78433.1"/>
    <property type="molecule type" value="Genomic_DNA"/>
</dbReference>
<comment type="caution">
    <text evidence="1">The sequence shown here is derived from an EMBL/GenBank/DDBJ whole genome shotgun (WGS) entry which is preliminary data.</text>
</comment>
<keyword evidence="2" id="KW-1185">Reference proteome</keyword>
<evidence type="ECO:0000313" key="1">
    <source>
        <dbReference type="EMBL" id="TGY78433.1"/>
    </source>
</evidence>
<name>A0AC61RG72_9BACT</name>
<gene>
    <name evidence="1" type="primary">recN</name>
    <name evidence="1" type="ORF">E5331_10080</name>
</gene>
<organism evidence="1 2">
    <name type="scientific">Lepagella muris</name>
    <dbReference type="NCBI Taxonomy" id="3032870"/>
    <lineage>
        <taxon>Bacteria</taxon>
        <taxon>Pseudomonadati</taxon>
        <taxon>Bacteroidota</taxon>
        <taxon>Bacteroidia</taxon>
        <taxon>Bacteroidales</taxon>
        <taxon>Muribaculaceae</taxon>
        <taxon>Lepagella</taxon>
    </lineage>
</organism>
<dbReference type="Proteomes" id="UP000306319">
    <property type="component" value="Unassembled WGS sequence"/>
</dbReference>
<evidence type="ECO:0000313" key="2">
    <source>
        <dbReference type="Proteomes" id="UP000306319"/>
    </source>
</evidence>
<sequence>MLESLIIKNYALIDDLNLKFTPGLTIVTGETGAGKSIMLDALSLLLGERAETKAISDKSRKSVIEATFSSPSPELSKLLTDNGIEWNSAELIARREISASGRSRAFVNDTPVTLPVLSSITSNLIDIHSQHSNMVLSQSSSHLSIIDSFAGDAELLGRYRREFSEYVALRSKIKRIKEQIAKNKENREFIVFQLEQLDKLKPRKGELRQVEQEFDMLSDSDQIREDLGYAYNCFESGDRSINALLAEATESILKVNLDIFGDKVEEELAERLENLRIELKDITETVYDYLERVDSDPGRLAKVTARMNQIYDAIKRFKVMDEDGLVALHAELRGKLDSIDNGDGDLEEMEKQARTLAKDLKTLALELTGIRQEASVRLSELITETARPLGLQNLRFSVALTQGKLTADGQDTADFICSFNKNHEMQSMGKVASGGELARLMLSLKSIMAKCMNLPTVIFDEVDTGVSGEIADKMGDMMRRMGREMQVLAITHLPQVASKGDSHFKVYKTDNETRTVSHVRMLDKEERIRELAAMLSGKTINDAALLNARTLLKNVGKEQK</sequence>